<protein>
    <recommendedName>
        <fullName evidence="9">TRAP transporter small permease protein</fullName>
    </recommendedName>
</protein>
<comment type="subcellular location">
    <subcellularLocation>
        <location evidence="1 9">Cell inner membrane</location>
        <topology evidence="1 9">Multi-pass membrane protein</topology>
    </subcellularLocation>
</comment>
<evidence type="ECO:0000256" key="7">
    <source>
        <dbReference type="ARBA" id="ARBA00023136"/>
    </source>
</evidence>
<proteinExistence type="inferred from homology"/>
<keyword evidence="2 9" id="KW-0813">Transport</keyword>
<evidence type="ECO:0000313" key="11">
    <source>
        <dbReference type="EMBL" id="SHM33513.1"/>
    </source>
</evidence>
<evidence type="ECO:0000256" key="2">
    <source>
        <dbReference type="ARBA" id="ARBA00022448"/>
    </source>
</evidence>
<keyword evidence="12" id="KW-1185">Reference proteome</keyword>
<dbReference type="PANTHER" id="PTHR35011">
    <property type="entry name" value="2,3-DIKETO-L-GULONATE TRAP TRANSPORTER SMALL PERMEASE PROTEIN YIAM"/>
    <property type="match status" value="1"/>
</dbReference>
<keyword evidence="6 9" id="KW-1133">Transmembrane helix</keyword>
<name>A0A1M7HYV6_9HYPH</name>
<comment type="similarity">
    <text evidence="8 9">Belongs to the TRAP transporter small permease family.</text>
</comment>
<dbReference type="EMBL" id="FRBW01000002">
    <property type="protein sequence ID" value="SHM33513.1"/>
    <property type="molecule type" value="Genomic_DNA"/>
</dbReference>
<evidence type="ECO:0000256" key="9">
    <source>
        <dbReference type="RuleBase" id="RU369079"/>
    </source>
</evidence>
<evidence type="ECO:0000256" key="4">
    <source>
        <dbReference type="ARBA" id="ARBA00022519"/>
    </source>
</evidence>
<feature type="transmembrane region" description="Helical" evidence="9">
    <location>
        <begin position="46"/>
        <end position="68"/>
    </location>
</feature>
<dbReference type="GO" id="GO:0022857">
    <property type="term" value="F:transmembrane transporter activity"/>
    <property type="evidence" value="ECO:0007669"/>
    <property type="project" value="UniProtKB-UniRule"/>
</dbReference>
<feature type="domain" description="Tripartite ATP-independent periplasmic transporters DctQ component" evidence="10">
    <location>
        <begin position="26"/>
        <end position="159"/>
    </location>
</feature>
<keyword evidence="7 9" id="KW-0472">Membrane</keyword>
<dbReference type="STRING" id="735517.SAMN05444272_2372"/>
<dbReference type="InterPro" id="IPR007387">
    <property type="entry name" value="TRAP_DctQ"/>
</dbReference>
<evidence type="ECO:0000256" key="8">
    <source>
        <dbReference type="ARBA" id="ARBA00038436"/>
    </source>
</evidence>
<dbReference type="OrthoDB" id="4250245at2"/>
<feature type="transmembrane region" description="Helical" evidence="9">
    <location>
        <begin position="21"/>
        <end position="40"/>
    </location>
</feature>
<dbReference type="Pfam" id="PF04290">
    <property type="entry name" value="DctQ"/>
    <property type="match status" value="1"/>
</dbReference>
<evidence type="ECO:0000256" key="3">
    <source>
        <dbReference type="ARBA" id="ARBA00022475"/>
    </source>
</evidence>
<evidence type="ECO:0000256" key="5">
    <source>
        <dbReference type="ARBA" id="ARBA00022692"/>
    </source>
</evidence>
<evidence type="ECO:0000313" key="12">
    <source>
        <dbReference type="Proteomes" id="UP000186002"/>
    </source>
</evidence>
<evidence type="ECO:0000259" key="10">
    <source>
        <dbReference type="Pfam" id="PF04290"/>
    </source>
</evidence>
<comment type="function">
    <text evidence="9">Part of the tripartite ATP-independent periplasmic (TRAP) transport system.</text>
</comment>
<dbReference type="GO" id="GO:0005886">
    <property type="term" value="C:plasma membrane"/>
    <property type="evidence" value="ECO:0007669"/>
    <property type="project" value="UniProtKB-SubCell"/>
</dbReference>
<accession>A0A1M7HYV6</accession>
<feature type="transmembrane region" description="Helical" evidence="9">
    <location>
        <begin position="131"/>
        <end position="153"/>
    </location>
</feature>
<comment type="subunit">
    <text evidence="9">The complex comprises the extracytoplasmic solute receptor protein and the two transmembrane proteins.</text>
</comment>
<gene>
    <name evidence="11" type="ORF">SAMN05444272_2372</name>
</gene>
<keyword evidence="4 9" id="KW-0997">Cell inner membrane</keyword>
<keyword evidence="3" id="KW-1003">Cell membrane</keyword>
<evidence type="ECO:0000256" key="6">
    <source>
        <dbReference type="ARBA" id="ARBA00022989"/>
    </source>
</evidence>
<organism evidence="11 12">
    <name type="scientific">Roseibium suaedae</name>
    <dbReference type="NCBI Taxonomy" id="735517"/>
    <lineage>
        <taxon>Bacteria</taxon>
        <taxon>Pseudomonadati</taxon>
        <taxon>Pseudomonadota</taxon>
        <taxon>Alphaproteobacteria</taxon>
        <taxon>Hyphomicrobiales</taxon>
        <taxon>Stappiaceae</taxon>
        <taxon>Roseibium</taxon>
    </lineage>
</organism>
<dbReference type="AlphaFoldDB" id="A0A1M7HYV6"/>
<reference evidence="11 12" key="1">
    <citation type="submission" date="2016-11" db="EMBL/GenBank/DDBJ databases">
        <authorList>
            <person name="Jaros S."/>
            <person name="Januszkiewicz K."/>
            <person name="Wedrychowicz H."/>
        </authorList>
    </citation>
    <scope>NUCLEOTIDE SEQUENCE [LARGE SCALE GENOMIC DNA]</scope>
    <source>
        <strain evidence="11 12">DSM 22153</strain>
    </source>
</reference>
<feature type="transmembrane region" description="Helical" evidence="9">
    <location>
        <begin position="89"/>
        <end position="111"/>
    </location>
</feature>
<sequence>MTGLFNAIDMISKILSRIAEAVTLVLVASMIYEVAARYVFNAPTIWAFDISYMCTGTLFVLGAAYALREDAHVRIDFLAQKMPLRLREWIEGLVFVCLLTPIYGGLAWFAIKRAWRAFETSEVEMVSPWAPLVWPFYGLLALGLTALTLQLAVQGLRAFAGAPNGSFELKA</sequence>
<dbReference type="Proteomes" id="UP000186002">
    <property type="component" value="Unassembled WGS sequence"/>
</dbReference>
<evidence type="ECO:0000256" key="1">
    <source>
        <dbReference type="ARBA" id="ARBA00004429"/>
    </source>
</evidence>
<dbReference type="InterPro" id="IPR055348">
    <property type="entry name" value="DctQ"/>
</dbReference>
<keyword evidence="5 9" id="KW-0812">Transmembrane</keyword>
<dbReference type="RefSeq" id="WP_073013260.1">
    <property type="nucleotide sequence ID" value="NZ_FRBW01000002.1"/>
</dbReference>